<feature type="compositionally biased region" description="Low complexity" evidence="1">
    <location>
        <begin position="186"/>
        <end position="201"/>
    </location>
</feature>
<accession>A0A8H6C600</accession>
<keyword evidence="3" id="KW-1185">Reference proteome</keyword>
<feature type="compositionally biased region" description="Basic and acidic residues" evidence="1">
    <location>
        <begin position="232"/>
        <end position="261"/>
    </location>
</feature>
<dbReference type="Proteomes" id="UP000593566">
    <property type="component" value="Unassembled WGS sequence"/>
</dbReference>
<dbReference type="RefSeq" id="XP_037146964.1">
    <property type="nucleotide sequence ID" value="XM_037297763.1"/>
</dbReference>
<feature type="region of interest" description="Disordered" evidence="1">
    <location>
        <begin position="1"/>
        <end position="261"/>
    </location>
</feature>
<evidence type="ECO:0000313" key="2">
    <source>
        <dbReference type="EMBL" id="KAF6217529.1"/>
    </source>
</evidence>
<gene>
    <name evidence="2" type="ORF">HO133_006867</name>
</gene>
<sequence length="261" mass="28007">MGNSTSLHVALFGGVPDRKKQAWVRPKAPRSENNGQAGPSTSNYPGPPGKMQEYDDEAGLYDSSHPPPDSKGPPRPHTAQPHTPGPEAGHSSPTGGPKPQHPSRMPTYHVEDEEFPNHTPGPGPRLTGSSQVGPPIPQAQPPKRQKQPPHSRRPSLTKPRSSSPHSRPPGDRSRQHPPPPPRHSHSAAPHPHSHTPHSAAPNPHPHPRSRTPPSAPPHPHGRHAEGGGGERGGMRHPRDSGDAVRDPRRITGRSRRGEEGV</sequence>
<comment type="caution">
    <text evidence="2">The sequence shown here is derived from an EMBL/GenBank/DDBJ whole genome shotgun (WGS) entry which is preliminary data.</text>
</comment>
<feature type="compositionally biased region" description="Polar residues" evidence="1">
    <location>
        <begin position="31"/>
        <end position="44"/>
    </location>
</feature>
<feature type="compositionally biased region" description="Pro residues" evidence="1">
    <location>
        <begin position="65"/>
        <end position="76"/>
    </location>
</feature>
<name>A0A8H6C600_9LECA</name>
<reference evidence="2 3" key="1">
    <citation type="journal article" date="2020" name="Genomics">
        <title>Complete, high-quality genomes from long-read metagenomic sequencing of two wolf lichen thalli reveals enigmatic genome architecture.</title>
        <authorList>
            <person name="McKenzie S.K."/>
            <person name="Walston R.F."/>
            <person name="Allen J.L."/>
        </authorList>
    </citation>
    <scope>NUCLEOTIDE SEQUENCE [LARGE SCALE GENOMIC DNA]</scope>
    <source>
        <strain evidence="2">WasteWater1</strain>
    </source>
</reference>
<dbReference type="GeneID" id="59335267"/>
<organism evidence="2 3">
    <name type="scientific">Letharia lupina</name>
    <dbReference type="NCBI Taxonomy" id="560253"/>
    <lineage>
        <taxon>Eukaryota</taxon>
        <taxon>Fungi</taxon>
        <taxon>Dikarya</taxon>
        <taxon>Ascomycota</taxon>
        <taxon>Pezizomycotina</taxon>
        <taxon>Lecanoromycetes</taxon>
        <taxon>OSLEUM clade</taxon>
        <taxon>Lecanoromycetidae</taxon>
        <taxon>Lecanorales</taxon>
        <taxon>Lecanorineae</taxon>
        <taxon>Parmeliaceae</taxon>
        <taxon>Letharia</taxon>
    </lineage>
</organism>
<proteinExistence type="predicted"/>
<dbReference type="AlphaFoldDB" id="A0A8H6C600"/>
<evidence type="ECO:0000256" key="1">
    <source>
        <dbReference type="SAM" id="MobiDB-lite"/>
    </source>
</evidence>
<feature type="compositionally biased region" description="Basic residues" evidence="1">
    <location>
        <begin position="143"/>
        <end position="155"/>
    </location>
</feature>
<dbReference type="EMBL" id="JACCJB010000027">
    <property type="protein sequence ID" value="KAF6217529.1"/>
    <property type="molecule type" value="Genomic_DNA"/>
</dbReference>
<protein>
    <submittedName>
        <fullName evidence="2">Uncharacterized protein</fullName>
    </submittedName>
</protein>
<evidence type="ECO:0000313" key="3">
    <source>
        <dbReference type="Proteomes" id="UP000593566"/>
    </source>
</evidence>